<protein>
    <submittedName>
        <fullName evidence="1">5394_t:CDS:1</fullName>
    </submittedName>
</protein>
<organism evidence="1 2">
    <name type="scientific">Scutellospora calospora</name>
    <dbReference type="NCBI Taxonomy" id="85575"/>
    <lineage>
        <taxon>Eukaryota</taxon>
        <taxon>Fungi</taxon>
        <taxon>Fungi incertae sedis</taxon>
        <taxon>Mucoromycota</taxon>
        <taxon>Glomeromycotina</taxon>
        <taxon>Glomeromycetes</taxon>
        <taxon>Diversisporales</taxon>
        <taxon>Gigasporaceae</taxon>
        <taxon>Scutellospora</taxon>
    </lineage>
</organism>
<dbReference type="EMBL" id="CAJVPM010014052">
    <property type="protein sequence ID" value="CAG8598790.1"/>
    <property type="molecule type" value="Genomic_DNA"/>
</dbReference>
<keyword evidence="2" id="KW-1185">Reference proteome</keyword>
<evidence type="ECO:0000313" key="1">
    <source>
        <dbReference type="EMBL" id="CAG8598790.1"/>
    </source>
</evidence>
<sequence length="623" mass="68595">PLLVFIAATLLSGAASLLLCESLSAQPENEKFQKKIEFTRLASTLITNKYQRRLIQFILYMSFESLIISSIIISAQTMDSLSISVFGKTCGIGIYPTRGFFCVSEQSSIGSPFGSSFMLLTIGYFVTLVTVVPLGVMELADNIKVQVASFLMLIFILTTWMITFIIHGLQSDRVPVIGRDQSQVVGTILYNYAFITTVPSWVNEMNPAVSIRKCVWYSVIISTFSYISLGILGGMAYQMNATSNIIAVINNSNQRTVISLITTYLFPIAVLITSIPEHPFFYPARYLGFNFILPFWLFYLSQTQKPVKDDSNMNKSTLEKSTISRKPSTISEVISIKSILMTDEHPPFPIVVSPPSPGLKPIHDSGHLTPHTPGTPRRRRSRSPNRSRSRSRSSSKIGVDSIEVHQMHSPENHFDIIVVNTDALCNNSKLTDSPTFLSVPSPRTDSPTFLNVPSSRTDSPTFLNVPSPRSDIGVENRDRDLSCSPSGHTLSVATESDTRGYLSAPPSLISRTSFSRRKSPSRPTIVIAPAITISDEACDGDKNDLSIHSSVTCPPSPISTYEEKISASFTESDRVGNVDPFKAFPGLETRHKIRIAIFSGAFAILMACGILTYDFVELGMGTN</sequence>
<gene>
    <name evidence="1" type="ORF">SCALOS_LOCUS6854</name>
</gene>
<proteinExistence type="predicted"/>
<feature type="non-terminal residue" evidence="1">
    <location>
        <position position="1"/>
    </location>
</feature>
<dbReference type="Proteomes" id="UP000789860">
    <property type="component" value="Unassembled WGS sequence"/>
</dbReference>
<name>A0ACA9MKQ0_9GLOM</name>
<feature type="non-terminal residue" evidence="1">
    <location>
        <position position="623"/>
    </location>
</feature>
<accession>A0ACA9MKQ0</accession>
<comment type="caution">
    <text evidence="1">The sequence shown here is derived from an EMBL/GenBank/DDBJ whole genome shotgun (WGS) entry which is preliminary data.</text>
</comment>
<reference evidence="1" key="1">
    <citation type="submission" date="2021-06" db="EMBL/GenBank/DDBJ databases">
        <authorList>
            <person name="Kallberg Y."/>
            <person name="Tangrot J."/>
            <person name="Rosling A."/>
        </authorList>
    </citation>
    <scope>NUCLEOTIDE SEQUENCE</scope>
    <source>
        <strain evidence="1">AU212A</strain>
    </source>
</reference>
<evidence type="ECO:0000313" key="2">
    <source>
        <dbReference type="Proteomes" id="UP000789860"/>
    </source>
</evidence>